<keyword evidence="3" id="KW-1185">Reference proteome</keyword>
<dbReference type="RefSeq" id="XP_016606246.1">
    <property type="nucleotide sequence ID" value="XM_016754807.1"/>
</dbReference>
<evidence type="ECO:0000313" key="3">
    <source>
        <dbReference type="Proteomes" id="UP000053201"/>
    </source>
</evidence>
<feature type="region of interest" description="Disordered" evidence="1">
    <location>
        <begin position="180"/>
        <end position="360"/>
    </location>
</feature>
<protein>
    <submittedName>
        <fullName evidence="2">Uncharacterized protein</fullName>
    </submittedName>
</protein>
<feature type="region of interest" description="Disordered" evidence="1">
    <location>
        <begin position="152"/>
        <end position="171"/>
    </location>
</feature>
<dbReference type="GeneID" id="27689898"/>
<name>A0A0L0HB99_SPIPD</name>
<dbReference type="OrthoDB" id="10409515at2759"/>
<accession>A0A0L0HB99</accession>
<dbReference type="VEuPathDB" id="FungiDB:SPPG_06607"/>
<evidence type="ECO:0000313" key="2">
    <source>
        <dbReference type="EMBL" id="KNC98206.1"/>
    </source>
</evidence>
<gene>
    <name evidence="2" type="ORF">SPPG_06607</name>
</gene>
<dbReference type="EMBL" id="KQ257461">
    <property type="protein sequence ID" value="KNC98206.1"/>
    <property type="molecule type" value="Genomic_DNA"/>
</dbReference>
<evidence type="ECO:0000256" key="1">
    <source>
        <dbReference type="SAM" id="MobiDB-lite"/>
    </source>
</evidence>
<proteinExistence type="predicted"/>
<dbReference type="AlphaFoldDB" id="A0A0L0HB99"/>
<organism evidence="2 3">
    <name type="scientific">Spizellomyces punctatus (strain DAOM BR117)</name>
    <dbReference type="NCBI Taxonomy" id="645134"/>
    <lineage>
        <taxon>Eukaryota</taxon>
        <taxon>Fungi</taxon>
        <taxon>Fungi incertae sedis</taxon>
        <taxon>Chytridiomycota</taxon>
        <taxon>Chytridiomycota incertae sedis</taxon>
        <taxon>Chytridiomycetes</taxon>
        <taxon>Spizellomycetales</taxon>
        <taxon>Spizellomycetaceae</taxon>
        <taxon>Spizellomyces</taxon>
    </lineage>
</organism>
<feature type="compositionally biased region" description="Basic and acidic residues" evidence="1">
    <location>
        <begin position="245"/>
        <end position="258"/>
    </location>
</feature>
<feature type="compositionally biased region" description="Pro residues" evidence="1">
    <location>
        <begin position="293"/>
        <end position="303"/>
    </location>
</feature>
<reference evidence="2 3" key="1">
    <citation type="submission" date="2009-08" db="EMBL/GenBank/DDBJ databases">
        <title>The Genome Sequence of Spizellomyces punctatus strain DAOM BR117.</title>
        <authorList>
            <consortium name="The Broad Institute Genome Sequencing Platform"/>
            <person name="Russ C."/>
            <person name="Cuomo C."/>
            <person name="Shea T."/>
            <person name="Young S.K."/>
            <person name="Zeng Q."/>
            <person name="Koehrsen M."/>
            <person name="Haas B."/>
            <person name="Borodovsky M."/>
            <person name="Guigo R."/>
            <person name="Alvarado L."/>
            <person name="Berlin A."/>
            <person name="Bochicchio J."/>
            <person name="Borenstein D."/>
            <person name="Chapman S."/>
            <person name="Chen Z."/>
            <person name="Engels R."/>
            <person name="Freedman E."/>
            <person name="Gellesch M."/>
            <person name="Goldberg J."/>
            <person name="Griggs A."/>
            <person name="Gujja S."/>
            <person name="Heiman D."/>
            <person name="Hepburn T."/>
            <person name="Howarth C."/>
            <person name="Jen D."/>
            <person name="Larson L."/>
            <person name="Lewis B."/>
            <person name="Mehta T."/>
            <person name="Park D."/>
            <person name="Pearson M."/>
            <person name="Roberts A."/>
            <person name="Saif S."/>
            <person name="Shenoy N."/>
            <person name="Sisk P."/>
            <person name="Stolte C."/>
            <person name="Sykes S."/>
            <person name="Thomson T."/>
            <person name="Walk T."/>
            <person name="White J."/>
            <person name="Yandava C."/>
            <person name="Burger G."/>
            <person name="Gray M.W."/>
            <person name="Holland P.W.H."/>
            <person name="King N."/>
            <person name="Lang F.B.F."/>
            <person name="Roger A.J."/>
            <person name="Ruiz-Trillo I."/>
            <person name="Lander E."/>
            <person name="Nusbaum C."/>
        </authorList>
    </citation>
    <scope>NUCLEOTIDE SEQUENCE [LARGE SCALE GENOMIC DNA]</scope>
    <source>
        <strain evidence="2 3">DAOM BR117</strain>
    </source>
</reference>
<sequence>MSTFIKQEPASDTGILEHSQSTQLHALRALVALQDGLTGTMVDLQQIVQWFQQTTPVSSDSVDITPSVIQETLEQLAKTGVVRCQTMAVPFERRAKVASDEESKVNKGQKYMPEYGFALSEPIRGRIRAARRKKQGGEEAVISILKDILCNTDHPDAENGTGRPKRTRIKKERPDFEVIVPAKHSRSRGRPTIKTEALDQSEPLPKKVNTPRTAKITTPAKKATTSKKVASPKRTTIAKKAATKRKAEATKEAADRPIKTPTSARARRAADTRLASSSSSMPSITGKRRRAPSPLPTPSPSPTKRPTKRTRTRVPVEKTVKAIKPTPSRSTPRTVKEPRRTSPRGRSAKNTVSEEKVSETTRMDIDEVIYQEEEPVKEGFRSFITQNCTIM</sequence>
<feature type="compositionally biased region" description="Low complexity" evidence="1">
    <location>
        <begin position="210"/>
        <end position="240"/>
    </location>
</feature>
<dbReference type="Proteomes" id="UP000053201">
    <property type="component" value="Unassembled WGS sequence"/>
</dbReference>
<dbReference type="InParanoid" id="A0A0L0HB99"/>